<accession>A0ABV8NTX3</accession>
<reference evidence="4" key="1">
    <citation type="journal article" date="2019" name="Int. J. Syst. Evol. Microbiol.">
        <title>The Global Catalogue of Microorganisms (GCM) 10K type strain sequencing project: providing services to taxonomists for standard genome sequencing and annotation.</title>
        <authorList>
            <consortium name="The Broad Institute Genomics Platform"/>
            <consortium name="The Broad Institute Genome Sequencing Center for Infectious Disease"/>
            <person name="Wu L."/>
            <person name="Ma J."/>
        </authorList>
    </citation>
    <scope>NUCLEOTIDE SEQUENCE [LARGE SCALE GENOMIC DNA]</scope>
    <source>
        <strain evidence="4">LMG 24813</strain>
    </source>
</reference>
<protein>
    <submittedName>
        <fullName evidence="3">L,D-transpeptidase</fullName>
    </submittedName>
</protein>
<dbReference type="PANTHER" id="PTHR38589">
    <property type="entry name" value="BLR0621 PROTEIN"/>
    <property type="match status" value="1"/>
</dbReference>
<dbReference type="CDD" id="cd16913">
    <property type="entry name" value="YkuD_like"/>
    <property type="match status" value="1"/>
</dbReference>
<gene>
    <name evidence="3" type="ORF">ACFOY1_05595</name>
</gene>
<organism evidence="3 4">
    <name type="scientific">Candidimonas humi</name>
    <dbReference type="NCBI Taxonomy" id="683355"/>
    <lineage>
        <taxon>Bacteria</taxon>
        <taxon>Pseudomonadati</taxon>
        <taxon>Pseudomonadota</taxon>
        <taxon>Betaproteobacteria</taxon>
        <taxon>Burkholderiales</taxon>
        <taxon>Alcaligenaceae</taxon>
        <taxon>Candidimonas</taxon>
    </lineage>
</organism>
<evidence type="ECO:0000259" key="2">
    <source>
        <dbReference type="PROSITE" id="PS52029"/>
    </source>
</evidence>
<sequence>MSATRRQILCAAAALPLLGKRASASSNRDIIQVRAPAGSTTGKLLFKGREYACALGRSGILHPKHEGDGGTPTGIFPLREVRYRPDRMAAPKSGLPIYKAAPRDGWCDDPQDAAYNRLVRLPYRADAETMWRDDHLYDVLAVIGYNDAPPFPGAGSAIFLHVARQNGNALLPTSGCVSMRIEHVLAVLAACSPGTMIDIRPD</sequence>
<keyword evidence="1" id="KW-0573">Peptidoglycan synthesis</keyword>
<keyword evidence="1" id="KW-0133">Cell shape</keyword>
<comment type="caution">
    <text evidence="3">The sequence shown here is derived from an EMBL/GenBank/DDBJ whole genome shotgun (WGS) entry which is preliminary data.</text>
</comment>
<keyword evidence="1" id="KW-0961">Cell wall biogenesis/degradation</keyword>
<feature type="active site" description="Nucleophile" evidence="1">
    <location>
        <position position="176"/>
    </location>
</feature>
<feature type="domain" description="L,D-TPase catalytic" evidence="2">
    <location>
        <begin position="20"/>
        <end position="200"/>
    </location>
</feature>
<comment type="pathway">
    <text evidence="1">Cell wall biogenesis; peptidoglycan biosynthesis.</text>
</comment>
<evidence type="ECO:0000313" key="3">
    <source>
        <dbReference type="EMBL" id="MFC4200420.1"/>
    </source>
</evidence>
<dbReference type="Pfam" id="PF03734">
    <property type="entry name" value="YkuD"/>
    <property type="match status" value="1"/>
</dbReference>
<dbReference type="PROSITE" id="PS52029">
    <property type="entry name" value="LD_TPASE"/>
    <property type="match status" value="1"/>
</dbReference>
<keyword evidence="4" id="KW-1185">Reference proteome</keyword>
<dbReference type="RefSeq" id="WP_217964324.1">
    <property type="nucleotide sequence ID" value="NZ_JAHTBN010000003.1"/>
</dbReference>
<name>A0ABV8NTX3_9BURK</name>
<evidence type="ECO:0000313" key="4">
    <source>
        <dbReference type="Proteomes" id="UP001595848"/>
    </source>
</evidence>
<dbReference type="InterPro" id="IPR005490">
    <property type="entry name" value="LD_TPept_cat_dom"/>
</dbReference>
<dbReference type="EMBL" id="JBHSBV010000002">
    <property type="protein sequence ID" value="MFC4200420.1"/>
    <property type="molecule type" value="Genomic_DNA"/>
</dbReference>
<feature type="active site" description="Proton donor/acceptor" evidence="1">
    <location>
        <position position="161"/>
    </location>
</feature>
<dbReference type="PANTHER" id="PTHR38589:SF1">
    <property type="entry name" value="BLR0621 PROTEIN"/>
    <property type="match status" value="1"/>
</dbReference>
<dbReference type="Proteomes" id="UP001595848">
    <property type="component" value="Unassembled WGS sequence"/>
</dbReference>
<evidence type="ECO:0000256" key="1">
    <source>
        <dbReference type="PROSITE-ProRule" id="PRU01373"/>
    </source>
</evidence>
<proteinExistence type="predicted"/>